<name>A0A0E9T8Z3_ANGAN</name>
<protein>
    <submittedName>
        <fullName evidence="1">Uncharacterized protein</fullName>
    </submittedName>
</protein>
<evidence type="ECO:0000313" key="1">
    <source>
        <dbReference type="EMBL" id="JAH49872.1"/>
    </source>
</evidence>
<accession>A0A0E9T8Z3</accession>
<organism evidence="1">
    <name type="scientific">Anguilla anguilla</name>
    <name type="common">European freshwater eel</name>
    <name type="synonym">Muraena anguilla</name>
    <dbReference type="NCBI Taxonomy" id="7936"/>
    <lineage>
        <taxon>Eukaryota</taxon>
        <taxon>Metazoa</taxon>
        <taxon>Chordata</taxon>
        <taxon>Craniata</taxon>
        <taxon>Vertebrata</taxon>
        <taxon>Euteleostomi</taxon>
        <taxon>Actinopterygii</taxon>
        <taxon>Neopterygii</taxon>
        <taxon>Teleostei</taxon>
        <taxon>Anguilliformes</taxon>
        <taxon>Anguillidae</taxon>
        <taxon>Anguilla</taxon>
    </lineage>
</organism>
<sequence length="29" mass="3513">MYCRCKRTPDAIHRQHRFPWLPLFPGKSA</sequence>
<dbReference type="EMBL" id="GBXM01058705">
    <property type="protein sequence ID" value="JAH49872.1"/>
    <property type="molecule type" value="Transcribed_RNA"/>
</dbReference>
<reference evidence="1" key="1">
    <citation type="submission" date="2014-11" db="EMBL/GenBank/DDBJ databases">
        <authorList>
            <person name="Amaro Gonzalez C."/>
        </authorList>
    </citation>
    <scope>NUCLEOTIDE SEQUENCE</scope>
</reference>
<reference evidence="1" key="2">
    <citation type="journal article" date="2015" name="Fish Shellfish Immunol.">
        <title>Early steps in the European eel (Anguilla anguilla)-Vibrio vulnificus interaction in the gills: Role of the RtxA13 toxin.</title>
        <authorList>
            <person name="Callol A."/>
            <person name="Pajuelo D."/>
            <person name="Ebbesson L."/>
            <person name="Teles M."/>
            <person name="MacKenzie S."/>
            <person name="Amaro C."/>
        </authorList>
    </citation>
    <scope>NUCLEOTIDE SEQUENCE</scope>
</reference>
<dbReference type="AlphaFoldDB" id="A0A0E9T8Z3"/>
<proteinExistence type="predicted"/>